<evidence type="ECO:0000256" key="7">
    <source>
        <dbReference type="ARBA" id="ARBA00022989"/>
    </source>
</evidence>
<dbReference type="HOGENOM" id="CLU_021545_2_0_1"/>
<evidence type="ECO:0000256" key="9">
    <source>
        <dbReference type="ARBA" id="ARBA00023136"/>
    </source>
</evidence>
<feature type="compositionally biased region" description="Polar residues" evidence="10">
    <location>
        <begin position="480"/>
        <end position="490"/>
    </location>
</feature>
<accession>M2PCE7</accession>
<feature type="compositionally biased region" description="Polar residues" evidence="10">
    <location>
        <begin position="433"/>
        <end position="446"/>
    </location>
</feature>
<evidence type="ECO:0000256" key="3">
    <source>
        <dbReference type="ARBA" id="ARBA00008640"/>
    </source>
</evidence>
<evidence type="ECO:0000256" key="10">
    <source>
        <dbReference type="SAM" id="MobiDB-lite"/>
    </source>
</evidence>
<keyword evidence="8" id="KW-0333">Golgi apparatus</keyword>
<feature type="compositionally biased region" description="Polar residues" evidence="10">
    <location>
        <begin position="38"/>
        <end position="48"/>
    </location>
</feature>
<evidence type="ECO:0000256" key="1">
    <source>
        <dbReference type="ARBA" id="ARBA00002978"/>
    </source>
</evidence>
<feature type="compositionally biased region" description="Polar residues" evidence="10">
    <location>
        <begin position="524"/>
        <end position="539"/>
    </location>
</feature>
<evidence type="ECO:0000256" key="6">
    <source>
        <dbReference type="ARBA" id="ARBA00022692"/>
    </source>
</evidence>
<dbReference type="STRING" id="914234.M2PCE7"/>
<evidence type="ECO:0000259" key="12">
    <source>
        <dbReference type="Pfam" id="PF09335"/>
    </source>
</evidence>
<dbReference type="EMBL" id="KB445806">
    <property type="protein sequence ID" value="EMD33354.1"/>
    <property type="molecule type" value="Genomic_DNA"/>
</dbReference>
<evidence type="ECO:0000313" key="14">
    <source>
        <dbReference type="Proteomes" id="UP000016930"/>
    </source>
</evidence>
<dbReference type="Proteomes" id="UP000016930">
    <property type="component" value="Unassembled WGS sequence"/>
</dbReference>
<keyword evidence="9 11" id="KW-0472">Membrane</keyword>
<feature type="compositionally biased region" description="Polar residues" evidence="10">
    <location>
        <begin position="587"/>
        <end position="609"/>
    </location>
</feature>
<organism evidence="13 14">
    <name type="scientific">Ceriporiopsis subvermispora (strain B)</name>
    <name type="common">White-rot fungus</name>
    <name type="synonym">Gelatoporia subvermispora</name>
    <dbReference type="NCBI Taxonomy" id="914234"/>
    <lineage>
        <taxon>Eukaryota</taxon>
        <taxon>Fungi</taxon>
        <taxon>Dikarya</taxon>
        <taxon>Basidiomycota</taxon>
        <taxon>Agaricomycotina</taxon>
        <taxon>Agaricomycetes</taxon>
        <taxon>Polyporales</taxon>
        <taxon>Gelatoporiaceae</taxon>
        <taxon>Gelatoporia</taxon>
    </lineage>
</organism>
<gene>
    <name evidence="13" type="ORF">CERSUDRAFT_142318</name>
</gene>
<feature type="transmembrane region" description="Helical" evidence="11">
    <location>
        <begin position="108"/>
        <end position="127"/>
    </location>
</feature>
<feature type="transmembrane region" description="Helical" evidence="11">
    <location>
        <begin position="147"/>
        <end position="165"/>
    </location>
</feature>
<dbReference type="AlphaFoldDB" id="M2PCE7"/>
<proteinExistence type="inferred from homology"/>
<dbReference type="InterPro" id="IPR051076">
    <property type="entry name" value="Golgi_membrane_TVP38/TMEM64"/>
</dbReference>
<keyword evidence="6 11" id="KW-0812">Transmembrane</keyword>
<keyword evidence="7 11" id="KW-1133">Transmembrane helix</keyword>
<evidence type="ECO:0000256" key="11">
    <source>
        <dbReference type="SAM" id="Phobius"/>
    </source>
</evidence>
<feature type="transmembrane region" description="Helical" evidence="11">
    <location>
        <begin position="250"/>
        <end position="270"/>
    </location>
</feature>
<reference evidence="13 14" key="1">
    <citation type="journal article" date="2012" name="Proc. Natl. Acad. Sci. U.S.A.">
        <title>Comparative genomics of Ceriporiopsis subvermispora and Phanerochaete chrysosporium provide insight into selective ligninolysis.</title>
        <authorList>
            <person name="Fernandez-Fueyo E."/>
            <person name="Ruiz-Duenas F.J."/>
            <person name="Ferreira P."/>
            <person name="Floudas D."/>
            <person name="Hibbett D.S."/>
            <person name="Canessa P."/>
            <person name="Larrondo L.F."/>
            <person name="James T.Y."/>
            <person name="Seelenfreund D."/>
            <person name="Lobos S."/>
            <person name="Polanco R."/>
            <person name="Tello M."/>
            <person name="Honda Y."/>
            <person name="Watanabe T."/>
            <person name="Watanabe T."/>
            <person name="Ryu J.S."/>
            <person name="Kubicek C.P."/>
            <person name="Schmoll M."/>
            <person name="Gaskell J."/>
            <person name="Hammel K.E."/>
            <person name="St John F.J."/>
            <person name="Vanden Wymelenberg A."/>
            <person name="Sabat G."/>
            <person name="Splinter BonDurant S."/>
            <person name="Syed K."/>
            <person name="Yadav J.S."/>
            <person name="Doddapaneni H."/>
            <person name="Subramanian V."/>
            <person name="Lavin J.L."/>
            <person name="Oguiza J.A."/>
            <person name="Perez G."/>
            <person name="Pisabarro A.G."/>
            <person name="Ramirez L."/>
            <person name="Santoyo F."/>
            <person name="Master E."/>
            <person name="Coutinho P.M."/>
            <person name="Henrissat B."/>
            <person name="Lombard V."/>
            <person name="Magnuson J.K."/>
            <person name="Kuees U."/>
            <person name="Hori C."/>
            <person name="Igarashi K."/>
            <person name="Samejima M."/>
            <person name="Held B.W."/>
            <person name="Barry K.W."/>
            <person name="LaButti K.M."/>
            <person name="Lapidus A."/>
            <person name="Lindquist E.A."/>
            <person name="Lucas S.M."/>
            <person name="Riley R."/>
            <person name="Salamov A.A."/>
            <person name="Hoffmeister D."/>
            <person name="Schwenk D."/>
            <person name="Hadar Y."/>
            <person name="Yarden O."/>
            <person name="de Vries R.P."/>
            <person name="Wiebenga A."/>
            <person name="Stenlid J."/>
            <person name="Eastwood D."/>
            <person name="Grigoriev I.V."/>
            <person name="Berka R.M."/>
            <person name="Blanchette R.A."/>
            <person name="Kersten P."/>
            <person name="Martinez A.T."/>
            <person name="Vicuna R."/>
            <person name="Cullen D."/>
        </authorList>
    </citation>
    <scope>NUCLEOTIDE SEQUENCE [LARGE SCALE GENOMIC DNA]</scope>
    <source>
        <strain evidence="13 14">B</strain>
    </source>
</reference>
<feature type="region of interest" description="Disordered" evidence="10">
    <location>
        <begin position="1"/>
        <end position="55"/>
    </location>
</feature>
<feature type="region of interest" description="Disordered" evidence="10">
    <location>
        <begin position="524"/>
        <end position="543"/>
    </location>
</feature>
<evidence type="ECO:0000313" key="13">
    <source>
        <dbReference type="EMBL" id="EMD33354.1"/>
    </source>
</evidence>
<comment type="subcellular location">
    <subcellularLocation>
        <location evidence="2">Golgi apparatus membrane</location>
        <topology evidence="2">Multi-pass membrane protein</topology>
    </subcellularLocation>
</comment>
<feature type="domain" description="VTT" evidence="12">
    <location>
        <begin position="167"/>
        <end position="280"/>
    </location>
</feature>
<comment type="function">
    <text evidence="1">Golgi membrane protein involved in vesicular trafficking and spindle migration.</text>
</comment>
<protein>
    <recommendedName>
        <fullName evidence="4">Golgi apparatus membrane protein TVP38</fullName>
    </recommendedName>
    <alternativeName>
        <fullName evidence="5">Golgi apparatus membrane protein tvp38</fullName>
    </alternativeName>
</protein>
<evidence type="ECO:0000256" key="2">
    <source>
        <dbReference type="ARBA" id="ARBA00004653"/>
    </source>
</evidence>
<dbReference type="InterPro" id="IPR032816">
    <property type="entry name" value="VTT_dom"/>
</dbReference>
<feature type="transmembrane region" description="Helical" evidence="11">
    <location>
        <begin position="172"/>
        <end position="193"/>
    </location>
</feature>
<feature type="region of interest" description="Disordered" evidence="10">
    <location>
        <begin position="556"/>
        <end position="609"/>
    </location>
</feature>
<evidence type="ECO:0000256" key="4">
    <source>
        <dbReference type="ARBA" id="ARBA00013533"/>
    </source>
</evidence>
<dbReference type="GO" id="GO:0000139">
    <property type="term" value="C:Golgi membrane"/>
    <property type="evidence" value="ECO:0007669"/>
    <property type="project" value="UniProtKB-SubCell"/>
</dbReference>
<dbReference type="Pfam" id="PF09335">
    <property type="entry name" value="VTT_dom"/>
    <property type="match status" value="1"/>
</dbReference>
<dbReference type="PANTHER" id="PTHR47549">
    <property type="entry name" value="GOLGI APPARATUS MEMBRANE PROTEIN TVP38-RELATED"/>
    <property type="match status" value="1"/>
</dbReference>
<feature type="compositionally biased region" description="Polar residues" evidence="10">
    <location>
        <begin position="565"/>
        <end position="579"/>
    </location>
</feature>
<dbReference type="PANTHER" id="PTHR47549:SF2">
    <property type="entry name" value="GOLGI APPARATUS MEMBRANE PROTEIN TVP38"/>
    <property type="match status" value="1"/>
</dbReference>
<evidence type="ECO:0000256" key="5">
    <source>
        <dbReference type="ARBA" id="ARBA00020673"/>
    </source>
</evidence>
<name>M2PCE7_CERS8</name>
<sequence length="609" mass="67356">MTSSYPAYGGRQAPLSNVPYSGVSPNPTRYPYPPNTRQYDSSTVSFQSDDSHDQDAPYAMKTRHEAINMREISRTPSPTPSEVEELKKPPIDWKAMANWKFWIRREWLWYYVAFFIATVALILFTVYHEQIVNWMKPAATWMHNLPYGWTIPIGIMFVISFPPLFGQEIVAILCGLVWGLWGGFGIVAAGTFLGELGNFYAFKYCCSARGEKLERTDIRYACLARVVRDGGFKIALIARYSAIPGHFTTAVFSTCGMSVWTFSIAAILSLPKQLITVYLGVALEQSETGSSTRDKIVKDAVLAVTTIITFVAMWYIYKKMNDAKPLVIHDRRKARQAKIAMASTGERPYGGNSAVLQSTASVVFNPNVSDAEIPLTAHQQWDKDGRAVGYTSDPMLYVPQPQRAPSRAPVEIPLHRPENRNDPPSIGYRTDNRTQQRSTSPVNNAYLQAHRSPPPNAPPDRAASPALHNPFDDPSKVQVGFSSRVQSTYLHSGPSSPSSPQGQSPPMSYPSSHTLTPAQFAAYQQSGPTSVQPPMTYTQPYPAPIAPTSVSPYASAPMTAHTYEPTDTSYQIAHSQAQSEAYPYPYDSTTSVQSQAGSLPPTYSSTTLR</sequence>
<keyword evidence="14" id="KW-1185">Reference proteome</keyword>
<dbReference type="OrthoDB" id="166803at2759"/>
<feature type="region of interest" description="Disordered" evidence="10">
    <location>
        <begin position="392"/>
        <end position="514"/>
    </location>
</feature>
<comment type="similarity">
    <text evidence="3">Belongs to the TVP38/TMEM64 family.</text>
</comment>
<feature type="transmembrane region" description="Helical" evidence="11">
    <location>
        <begin position="300"/>
        <end position="317"/>
    </location>
</feature>
<feature type="compositionally biased region" description="Low complexity" evidence="10">
    <location>
        <begin position="492"/>
        <end position="512"/>
    </location>
</feature>
<evidence type="ECO:0000256" key="8">
    <source>
        <dbReference type="ARBA" id="ARBA00023034"/>
    </source>
</evidence>